<gene>
    <name evidence="2" type="ORF">OT_ostta08g00280</name>
</gene>
<dbReference type="RefSeq" id="XP_022840894.1">
    <property type="nucleotide sequence ID" value="XM_022983477.1"/>
</dbReference>
<dbReference type="GeneID" id="34946022"/>
<evidence type="ECO:0000313" key="2">
    <source>
        <dbReference type="EMBL" id="CEG01331.1"/>
    </source>
</evidence>
<evidence type="ECO:0000313" key="3">
    <source>
        <dbReference type="Proteomes" id="UP000009170"/>
    </source>
</evidence>
<dbReference type="Proteomes" id="UP000009170">
    <property type="component" value="Unassembled WGS sequence"/>
</dbReference>
<reference evidence="3" key="1">
    <citation type="journal article" date="2006" name="Proc. Natl. Acad. Sci. U.S.A.">
        <title>Genome analysis of the smallest free-living eukaryote Ostreococcus tauri unveils many unique features.</title>
        <authorList>
            <person name="Derelle E."/>
            <person name="Ferraz C."/>
            <person name="Rombauts S."/>
            <person name="Rouze P."/>
            <person name="Worden A.Z."/>
            <person name="Robbens S."/>
            <person name="Partensky F."/>
            <person name="Degroeve S."/>
            <person name="Echeynie S."/>
            <person name="Cooke R."/>
            <person name="Saeys Y."/>
            <person name="Wuyts J."/>
            <person name="Jabbari K."/>
            <person name="Bowler C."/>
            <person name="Panaud O."/>
            <person name="Piegu B."/>
            <person name="Ball S.G."/>
            <person name="Ral J.-P."/>
            <person name="Bouget F.-Y."/>
            <person name="Piganeau G."/>
            <person name="De Baets B."/>
            <person name="Picard A."/>
            <person name="Delseny M."/>
            <person name="Demaille J."/>
            <person name="Van de Peer Y."/>
            <person name="Moreau H."/>
        </authorList>
    </citation>
    <scope>NUCLEOTIDE SEQUENCE [LARGE SCALE GENOMIC DNA]</scope>
    <source>
        <strain evidence="3">OTTH 0595 / CCAP 157/2 / RCC745</strain>
    </source>
</reference>
<accession>A0A090N4S8</accession>
<evidence type="ECO:0000256" key="1">
    <source>
        <dbReference type="SAM" id="MobiDB-lite"/>
    </source>
</evidence>
<proteinExistence type="predicted"/>
<dbReference type="AlphaFoldDB" id="A0A090N4S8"/>
<reference evidence="2 3" key="2">
    <citation type="journal article" date="2014" name="BMC Genomics">
        <title>An improved genome of the model marine alga Ostreococcus tauri unfolds by assessing Illumina de novo assemblies.</title>
        <authorList>
            <person name="Blanc-Mathieu R."/>
            <person name="Verhelst B."/>
            <person name="Derelle E."/>
            <person name="Rombauts S."/>
            <person name="Bouget F.Y."/>
            <person name="Carre I."/>
            <person name="Chateau A."/>
            <person name="Eyre-Walker A."/>
            <person name="Grimsley N."/>
            <person name="Moreau H."/>
            <person name="Piegu B."/>
            <person name="Rivals E."/>
            <person name="Schackwitz W."/>
            <person name="Van de Peer Y."/>
            <person name="Piganeau G."/>
        </authorList>
    </citation>
    <scope>NUCLEOTIDE SEQUENCE [LARGE SCALE GENOMIC DNA]</scope>
    <source>
        <strain evidence="3">OTTH 0595 / CCAP 157/2 / RCC745</strain>
    </source>
</reference>
<feature type="region of interest" description="Disordered" evidence="1">
    <location>
        <begin position="59"/>
        <end position="83"/>
    </location>
</feature>
<keyword evidence="3" id="KW-1185">Reference proteome</keyword>
<feature type="compositionally biased region" description="Gly residues" evidence="1">
    <location>
        <begin position="67"/>
        <end position="76"/>
    </location>
</feature>
<dbReference type="InParanoid" id="A0A090N4S8"/>
<name>A0A090N4S8_OSTTA</name>
<feature type="compositionally biased region" description="Acidic residues" evidence="1">
    <location>
        <begin position="162"/>
        <end position="173"/>
    </location>
</feature>
<feature type="region of interest" description="Disordered" evidence="1">
    <location>
        <begin position="157"/>
        <end position="177"/>
    </location>
</feature>
<comment type="caution">
    <text evidence="2">The sequence shown here is derived from an EMBL/GenBank/DDBJ whole genome shotgun (WGS) entry which is preliminary data.</text>
</comment>
<dbReference type="EMBL" id="CAID01000008">
    <property type="protein sequence ID" value="CEG01331.1"/>
    <property type="molecule type" value="Genomic_DNA"/>
</dbReference>
<dbReference type="KEGG" id="ota:OT_ostta08g00280"/>
<protein>
    <submittedName>
        <fullName evidence="2">Unnamed product</fullName>
    </submittedName>
</protein>
<organism evidence="2 3">
    <name type="scientific">Ostreococcus tauri</name>
    <name type="common">Marine green alga</name>
    <dbReference type="NCBI Taxonomy" id="70448"/>
    <lineage>
        <taxon>Eukaryota</taxon>
        <taxon>Viridiplantae</taxon>
        <taxon>Chlorophyta</taxon>
        <taxon>Mamiellophyceae</taxon>
        <taxon>Mamiellales</taxon>
        <taxon>Bathycoccaceae</taxon>
        <taxon>Ostreococcus</taxon>
    </lineage>
</organism>
<feature type="region of interest" description="Disordered" evidence="1">
    <location>
        <begin position="101"/>
        <end position="121"/>
    </location>
</feature>
<sequence length="202" mass="20992">MGIRSRDAAARANTATNERNARRGVAAIAHAFVKQKTRRSSGVSDAAAADAATTTAAVGGETRDGAVDGGARGGGTRASTSERVAWPDEAARADARRAAARGATTAAVDGEAHAAPASTTRPPLETYVMYVPSESEGESSRDVRSTFERLSSVGAGGYIDAYDSDEDLSDDSNSEDRRALDRALEDLDFAQSSDNKCCCVVQ</sequence>